<accession>A0A4V6X2N4</accession>
<organism evidence="5 6">
    <name type="scientific">Paenibacillus terrae</name>
    <dbReference type="NCBI Taxonomy" id="159743"/>
    <lineage>
        <taxon>Bacteria</taxon>
        <taxon>Bacillati</taxon>
        <taxon>Bacillota</taxon>
        <taxon>Bacilli</taxon>
        <taxon>Bacillales</taxon>
        <taxon>Paenibacillaceae</taxon>
        <taxon>Paenibacillus</taxon>
    </lineage>
</organism>
<comment type="caution">
    <text evidence="5">The sequence shown here is derived from an EMBL/GenBank/DDBJ whole genome shotgun (WGS) entry which is preliminary data.</text>
</comment>
<dbReference type="SMART" id="SM00342">
    <property type="entry name" value="HTH_ARAC"/>
    <property type="match status" value="1"/>
</dbReference>
<evidence type="ECO:0000256" key="2">
    <source>
        <dbReference type="ARBA" id="ARBA00023125"/>
    </source>
</evidence>
<evidence type="ECO:0000256" key="1">
    <source>
        <dbReference type="ARBA" id="ARBA00023015"/>
    </source>
</evidence>
<keyword evidence="2" id="KW-0238">DNA-binding</keyword>
<dbReference type="EMBL" id="PNXQ01000012">
    <property type="protein sequence ID" value="TKH43831.1"/>
    <property type="molecule type" value="Genomic_DNA"/>
</dbReference>
<dbReference type="Proteomes" id="UP000308114">
    <property type="component" value="Unassembled WGS sequence"/>
</dbReference>
<proteinExistence type="predicted"/>
<name>A0A4V6X2N4_9BACL</name>
<reference evidence="5 6" key="1">
    <citation type="submission" date="2018-01" db="EMBL/GenBank/DDBJ databases">
        <title>Bacillales members from the olive rhizosphere are effective biological control agents against Verticillium dahliae.</title>
        <authorList>
            <person name="Gomez-Lama C."/>
            <person name="Legarda G."/>
            <person name="Ruano-Rosa D."/>
            <person name="Pizarro-Tobias P."/>
            <person name="Valverde-Corredor A."/>
            <person name="Niqui J.L."/>
            <person name="Trivino J.C."/>
            <person name="Roca A."/>
            <person name="Mercado-Blanco J."/>
        </authorList>
    </citation>
    <scope>NUCLEOTIDE SEQUENCE [LARGE SCALE GENOMIC DNA]</scope>
    <source>
        <strain evidence="5 6">PIC167</strain>
    </source>
</reference>
<dbReference type="Pfam" id="PF12833">
    <property type="entry name" value="HTH_18"/>
    <property type="match status" value="1"/>
</dbReference>
<protein>
    <submittedName>
        <fullName evidence="5">AraC family transcriptional regulator</fullName>
    </submittedName>
</protein>
<dbReference type="PROSITE" id="PS00041">
    <property type="entry name" value="HTH_ARAC_FAMILY_1"/>
    <property type="match status" value="1"/>
</dbReference>
<dbReference type="SUPFAM" id="SSF51182">
    <property type="entry name" value="RmlC-like cupins"/>
    <property type="match status" value="1"/>
</dbReference>
<sequence>MNGSLFEPRLRDGDYSPRFFAYYYKQWHDYTMPYHEHHSTEIMYMISGLCRVDVQTGEKAGESITLRKGEFIMLDAGVSHRLVVEGEQPCRMLNVEFGFTEGVQVGPSIRQMAGEEHEVTAFMSHPFPYLVLSDPEEVYYTLKSLVLELDRRKKHPGAMAELLFIQLLVRIARLREEMERSNTQQTDVYIRRCIEFLHLNYDREILVKDMASAVNLHPGYLHRIFKKHTGQTLTAYLTMLRMDKARMLLQQTDIPIHEIADYVGVGSRQYFHMLFKKHTGKTPVEYRSAVERHVWNYAEEEGGITNKQ</sequence>
<feature type="domain" description="HTH araC/xylS-type" evidence="4">
    <location>
        <begin position="191"/>
        <end position="289"/>
    </location>
</feature>
<dbReference type="PANTHER" id="PTHR46796">
    <property type="entry name" value="HTH-TYPE TRANSCRIPTIONAL ACTIVATOR RHAS-RELATED"/>
    <property type="match status" value="1"/>
</dbReference>
<dbReference type="InterPro" id="IPR014710">
    <property type="entry name" value="RmlC-like_jellyroll"/>
</dbReference>
<keyword evidence="3" id="KW-0804">Transcription</keyword>
<dbReference type="GO" id="GO:0043565">
    <property type="term" value="F:sequence-specific DNA binding"/>
    <property type="evidence" value="ECO:0007669"/>
    <property type="project" value="InterPro"/>
</dbReference>
<dbReference type="RefSeq" id="WP_137061696.1">
    <property type="nucleotide sequence ID" value="NZ_PNXQ01000012.1"/>
</dbReference>
<dbReference type="InterPro" id="IPR018062">
    <property type="entry name" value="HTH_AraC-typ_CS"/>
</dbReference>
<evidence type="ECO:0000256" key="3">
    <source>
        <dbReference type="ARBA" id="ARBA00023163"/>
    </source>
</evidence>
<dbReference type="InterPro" id="IPR018060">
    <property type="entry name" value="HTH_AraC"/>
</dbReference>
<dbReference type="AlphaFoldDB" id="A0A4V6X2N4"/>
<gene>
    <name evidence="5" type="ORF">C1I60_10680</name>
</gene>
<evidence type="ECO:0000313" key="5">
    <source>
        <dbReference type="EMBL" id="TKH43831.1"/>
    </source>
</evidence>
<dbReference type="GO" id="GO:0003700">
    <property type="term" value="F:DNA-binding transcription factor activity"/>
    <property type="evidence" value="ECO:0007669"/>
    <property type="project" value="InterPro"/>
</dbReference>
<dbReference type="Gene3D" id="1.10.10.60">
    <property type="entry name" value="Homeodomain-like"/>
    <property type="match status" value="2"/>
</dbReference>
<evidence type="ECO:0000313" key="6">
    <source>
        <dbReference type="Proteomes" id="UP000308114"/>
    </source>
</evidence>
<dbReference type="PANTHER" id="PTHR46796:SF13">
    <property type="entry name" value="HTH-TYPE TRANSCRIPTIONAL ACTIVATOR RHAS"/>
    <property type="match status" value="1"/>
</dbReference>
<dbReference type="InterPro" id="IPR050204">
    <property type="entry name" value="AraC_XylS_family_regulators"/>
</dbReference>
<dbReference type="Pfam" id="PF07883">
    <property type="entry name" value="Cupin_2"/>
    <property type="match status" value="1"/>
</dbReference>
<dbReference type="PROSITE" id="PS01124">
    <property type="entry name" value="HTH_ARAC_FAMILY_2"/>
    <property type="match status" value="1"/>
</dbReference>
<dbReference type="Gene3D" id="2.60.120.10">
    <property type="entry name" value="Jelly Rolls"/>
    <property type="match status" value="1"/>
</dbReference>
<keyword evidence="1" id="KW-0805">Transcription regulation</keyword>
<dbReference type="SUPFAM" id="SSF46689">
    <property type="entry name" value="Homeodomain-like"/>
    <property type="match status" value="2"/>
</dbReference>
<dbReference type="InterPro" id="IPR009057">
    <property type="entry name" value="Homeodomain-like_sf"/>
</dbReference>
<dbReference type="InterPro" id="IPR013096">
    <property type="entry name" value="Cupin_2"/>
</dbReference>
<dbReference type="InterPro" id="IPR011051">
    <property type="entry name" value="RmlC_Cupin_sf"/>
</dbReference>
<evidence type="ECO:0000259" key="4">
    <source>
        <dbReference type="PROSITE" id="PS01124"/>
    </source>
</evidence>